<evidence type="ECO:0000256" key="4">
    <source>
        <dbReference type="ARBA" id="ARBA00022801"/>
    </source>
</evidence>
<dbReference type="Gene3D" id="3.90.45.10">
    <property type="entry name" value="Peptide deformylase"/>
    <property type="match status" value="1"/>
</dbReference>
<dbReference type="GO" id="GO:0005739">
    <property type="term" value="C:mitochondrion"/>
    <property type="evidence" value="ECO:0007669"/>
    <property type="project" value="TreeGrafter"/>
</dbReference>
<dbReference type="SUPFAM" id="SSF56420">
    <property type="entry name" value="Peptide deformylase"/>
    <property type="match status" value="1"/>
</dbReference>
<evidence type="ECO:0000256" key="1">
    <source>
        <dbReference type="ARBA" id="ARBA00010759"/>
    </source>
</evidence>
<evidence type="ECO:0000256" key="3">
    <source>
        <dbReference type="ARBA" id="ARBA00022723"/>
    </source>
</evidence>
<comment type="similarity">
    <text evidence="1 7">Belongs to the polypeptide deformylase family.</text>
</comment>
<evidence type="ECO:0000256" key="5">
    <source>
        <dbReference type="ARBA" id="ARBA00022917"/>
    </source>
</evidence>
<dbReference type="GO" id="GO:0042586">
    <property type="term" value="F:peptide deformylase activity"/>
    <property type="evidence" value="ECO:0007669"/>
    <property type="project" value="UniProtKB-EC"/>
</dbReference>
<evidence type="ECO:0000256" key="6">
    <source>
        <dbReference type="ARBA" id="ARBA00037114"/>
    </source>
</evidence>
<dbReference type="InterPro" id="IPR036821">
    <property type="entry name" value="Peptide_deformylase_sf"/>
</dbReference>
<keyword evidence="4 7" id="KW-0378">Hydrolase</keyword>
<sequence length="153" mass="16784">MFEVLAAEIKAGLNERGEAVSLQVAGWPARIVQHEMDHLIGRLYTDNMIRSSLALQSLPRFSSSVSYLNPDFTVPYSTTPPLLRASKVPSSGTLSNQTTRGKVSDFHACGRGSILGPGTDLSDLQTLPTPLTRHLVKVWNARSPPWFGFHVKL</sequence>
<evidence type="ECO:0000313" key="8">
    <source>
        <dbReference type="EMBL" id="CAD7429180.1"/>
    </source>
</evidence>
<keyword evidence="3 7" id="KW-0479">Metal-binding</keyword>
<comment type="function">
    <text evidence="6 7">Removes the formyl group from the N-terminal Met of newly synthesized proteins.</text>
</comment>
<keyword evidence="5 7" id="KW-0648">Protein biosynthesis</keyword>
<dbReference type="Pfam" id="PF01327">
    <property type="entry name" value="Pep_deformylase"/>
    <property type="match status" value="1"/>
</dbReference>
<gene>
    <name evidence="8" type="ORF">TMSB3V08_LOCUS5962</name>
</gene>
<accession>A0A7R9E8T8</accession>
<dbReference type="InterPro" id="IPR023635">
    <property type="entry name" value="Peptide_deformylase"/>
</dbReference>
<evidence type="ECO:0000256" key="7">
    <source>
        <dbReference type="RuleBase" id="RU362111"/>
    </source>
</evidence>
<dbReference type="EMBL" id="OB793992">
    <property type="protein sequence ID" value="CAD7429180.1"/>
    <property type="molecule type" value="Genomic_DNA"/>
</dbReference>
<proteinExistence type="inferred from homology"/>
<reference evidence="8" key="1">
    <citation type="submission" date="2020-11" db="EMBL/GenBank/DDBJ databases">
        <authorList>
            <person name="Tran Van P."/>
        </authorList>
    </citation>
    <scope>NUCLEOTIDE SEQUENCE</scope>
</reference>
<dbReference type="GO" id="GO:0006412">
    <property type="term" value="P:translation"/>
    <property type="evidence" value="ECO:0007669"/>
    <property type="project" value="UniProtKB-KW"/>
</dbReference>
<dbReference type="PANTHER" id="PTHR10458:SF2">
    <property type="entry name" value="PEPTIDE DEFORMYLASE, MITOCHONDRIAL"/>
    <property type="match status" value="1"/>
</dbReference>
<dbReference type="EC" id="3.5.1.88" evidence="2 7"/>
<dbReference type="GO" id="GO:0046872">
    <property type="term" value="F:metal ion binding"/>
    <property type="evidence" value="ECO:0007669"/>
    <property type="project" value="UniProtKB-KW"/>
</dbReference>
<evidence type="ECO:0000256" key="2">
    <source>
        <dbReference type="ARBA" id="ARBA00012175"/>
    </source>
</evidence>
<dbReference type="PANTHER" id="PTHR10458">
    <property type="entry name" value="PEPTIDE DEFORMYLASE"/>
    <property type="match status" value="1"/>
</dbReference>
<protein>
    <recommendedName>
        <fullName evidence="2 7">Peptide deformylase</fullName>
        <ecNumber evidence="2 7">3.5.1.88</ecNumber>
    </recommendedName>
</protein>
<name>A0A7R9E8T8_9NEOP</name>
<organism evidence="8">
    <name type="scientific">Timema monikensis</name>
    <dbReference type="NCBI Taxonomy" id="170555"/>
    <lineage>
        <taxon>Eukaryota</taxon>
        <taxon>Metazoa</taxon>
        <taxon>Ecdysozoa</taxon>
        <taxon>Arthropoda</taxon>
        <taxon>Hexapoda</taxon>
        <taxon>Insecta</taxon>
        <taxon>Pterygota</taxon>
        <taxon>Neoptera</taxon>
        <taxon>Polyneoptera</taxon>
        <taxon>Phasmatodea</taxon>
        <taxon>Timematodea</taxon>
        <taxon>Timematoidea</taxon>
        <taxon>Timematidae</taxon>
        <taxon>Timema</taxon>
    </lineage>
</organism>
<dbReference type="AlphaFoldDB" id="A0A7R9E8T8"/>
<comment type="catalytic activity">
    <reaction evidence="7">
        <text>N-terminal N-formyl-L-methionyl-[peptide] + H2O = N-terminal L-methionyl-[peptide] + formate</text>
        <dbReference type="Rhea" id="RHEA:24420"/>
        <dbReference type="Rhea" id="RHEA-COMP:10639"/>
        <dbReference type="Rhea" id="RHEA-COMP:10640"/>
        <dbReference type="ChEBI" id="CHEBI:15377"/>
        <dbReference type="ChEBI" id="CHEBI:15740"/>
        <dbReference type="ChEBI" id="CHEBI:49298"/>
        <dbReference type="ChEBI" id="CHEBI:64731"/>
        <dbReference type="EC" id="3.5.1.88"/>
    </reaction>
</comment>